<dbReference type="PANTHER" id="PTHR43557">
    <property type="entry name" value="APOPTOSIS-INDUCING FACTOR 1"/>
    <property type="match status" value="1"/>
</dbReference>
<sequence length="386" mass="41075">MSDINRVVVVGASAAGLTTAETLRREGFDGLVTLIGDELHLPYDRPPLSKQVLLGTWEPERTSFRDDATYQRLEIGLRLGVAATGVDTGARTVALSTGDRVPYDRLVIATGVRPAELRAGHELAGVHVMRTLDDALALQAGLARATSVVVVGAGFLGSEAAAAARTLGKDVALVDMAPVPMSRQFGDELGGWIGDLHRDNGVDVRTGVGVARLLGEGAVTGVELADGSVLAADVVLVAIGSVPATDWLVGSGIPLDDGVLCDDMCEAVPGVYAAGDVARWHHRRFGVRMRVEHRMNATEQAMAVAKNILGEPKPFTPVPYFWTDQFDARIQAYGMFPPDAKMTVAQGDPADRKLVAHYHHEGALVGVLGWNMPRELRAARALLLED</sequence>
<accession>A0A2T0S6W6</accession>
<dbReference type="GO" id="GO:0016651">
    <property type="term" value="F:oxidoreductase activity, acting on NAD(P)H"/>
    <property type="evidence" value="ECO:0007669"/>
    <property type="project" value="TreeGrafter"/>
</dbReference>
<evidence type="ECO:0000256" key="4">
    <source>
        <dbReference type="ARBA" id="ARBA00023002"/>
    </source>
</evidence>
<comment type="caution">
    <text evidence="7">The sequence shown here is derived from an EMBL/GenBank/DDBJ whole genome shotgun (WGS) entry which is preliminary data.</text>
</comment>
<proteinExistence type="predicted"/>
<dbReference type="RefSeq" id="WP_106196941.1">
    <property type="nucleotide sequence ID" value="NZ_PVTF01000026.1"/>
</dbReference>
<dbReference type="Pfam" id="PF07992">
    <property type="entry name" value="Pyr_redox_2"/>
    <property type="match status" value="1"/>
</dbReference>
<reference evidence="7 8" key="1">
    <citation type="submission" date="2018-03" db="EMBL/GenBank/DDBJ databases">
        <title>Genomic Encyclopedia of Archaeal and Bacterial Type Strains, Phase II (KMG-II): from individual species to whole genera.</title>
        <authorList>
            <person name="Goeker M."/>
        </authorList>
    </citation>
    <scope>NUCLEOTIDE SEQUENCE [LARGE SCALE GENOMIC DNA]</scope>
    <source>
        <strain evidence="7 8">DSM 44720</strain>
    </source>
</reference>
<dbReference type="PRINTS" id="PR00368">
    <property type="entry name" value="FADPNR"/>
</dbReference>
<evidence type="ECO:0000256" key="1">
    <source>
        <dbReference type="ARBA" id="ARBA00001974"/>
    </source>
</evidence>
<dbReference type="Proteomes" id="UP000239494">
    <property type="component" value="Unassembled WGS sequence"/>
</dbReference>
<evidence type="ECO:0000313" key="8">
    <source>
        <dbReference type="Proteomes" id="UP000239494"/>
    </source>
</evidence>
<organism evidence="7 8">
    <name type="scientific">Umezawaea tangerina</name>
    <dbReference type="NCBI Taxonomy" id="84725"/>
    <lineage>
        <taxon>Bacteria</taxon>
        <taxon>Bacillati</taxon>
        <taxon>Actinomycetota</taxon>
        <taxon>Actinomycetes</taxon>
        <taxon>Pseudonocardiales</taxon>
        <taxon>Pseudonocardiaceae</taxon>
        <taxon>Umezawaea</taxon>
    </lineage>
</organism>
<keyword evidence="3" id="KW-0274">FAD</keyword>
<keyword evidence="4" id="KW-0560">Oxidoreductase</keyword>
<dbReference type="SUPFAM" id="SSF55424">
    <property type="entry name" value="FAD/NAD-linked reductases, dimerisation (C-terminal) domain"/>
    <property type="match status" value="1"/>
</dbReference>
<dbReference type="InterPro" id="IPR023753">
    <property type="entry name" value="FAD/NAD-binding_dom"/>
</dbReference>
<evidence type="ECO:0000259" key="6">
    <source>
        <dbReference type="Pfam" id="PF14759"/>
    </source>
</evidence>
<dbReference type="AlphaFoldDB" id="A0A2T0S6W6"/>
<feature type="domain" description="FAD/NAD(P)-binding" evidence="5">
    <location>
        <begin position="6"/>
        <end position="301"/>
    </location>
</feature>
<dbReference type="EMBL" id="PVTF01000026">
    <property type="protein sequence ID" value="PRY29169.1"/>
    <property type="molecule type" value="Genomic_DNA"/>
</dbReference>
<evidence type="ECO:0000256" key="3">
    <source>
        <dbReference type="ARBA" id="ARBA00022827"/>
    </source>
</evidence>
<evidence type="ECO:0000256" key="2">
    <source>
        <dbReference type="ARBA" id="ARBA00022630"/>
    </source>
</evidence>
<dbReference type="SUPFAM" id="SSF51905">
    <property type="entry name" value="FAD/NAD(P)-binding domain"/>
    <property type="match status" value="2"/>
</dbReference>
<dbReference type="Pfam" id="PF14759">
    <property type="entry name" value="Reductase_C"/>
    <property type="match status" value="1"/>
</dbReference>
<gene>
    <name evidence="7" type="ORF">CLV43_12645</name>
</gene>
<dbReference type="OrthoDB" id="4475657at2"/>
<protein>
    <submittedName>
        <fullName evidence="7">NAD/ferredoxin-dependent reductase-like protein</fullName>
    </submittedName>
</protein>
<dbReference type="Gene3D" id="3.30.390.30">
    <property type="match status" value="1"/>
</dbReference>
<dbReference type="InterPro" id="IPR050446">
    <property type="entry name" value="FAD-oxidoreductase/Apoptosis"/>
</dbReference>
<keyword evidence="2" id="KW-0285">Flavoprotein</keyword>
<name>A0A2T0S6W6_9PSEU</name>
<keyword evidence="8" id="KW-1185">Reference proteome</keyword>
<dbReference type="InterPro" id="IPR016156">
    <property type="entry name" value="FAD/NAD-linked_Rdtase_dimer_sf"/>
</dbReference>
<evidence type="ECO:0000313" key="7">
    <source>
        <dbReference type="EMBL" id="PRY29169.1"/>
    </source>
</evidence>
<dbReference type="InterPro" id="IPR036188">
    <property type="entry name" value="FAD/NAD-bd_sf"/>
</dbReference>
<dbReference type="GO" id="GO:0005737">
    <property type="term" value="C:cytoplasm"/>
    <property type="evidence" value="ECO:0007669"/>
    <property type="project" value="TreeGrafter"/>
</dbReference>
<feature type="domain" description="Reductase C-terminal" evidence="6">
    <location>
        <begin position="320"/>
        <end position="383"/>
    </location>
</feature>
<dbReference type="Gene3D" id="3.50.50.60">
    <property type="entry name" value="FAD/NAD(P)-binding domain"/>
    <property type="match status" value="2"/>
</dbReference>
<dbReference type="PRINTS" id="PR00411">
    <property type="entry name" value="PNDRDTASEI"/>
</dbReference>
<comment type="cofactor">
    <cofactor evidence="1">
        <name>FAD</name>
        <dbReference type="ChEBI" id="CHEBI:57692"/>
    </cofactor>
</comment>
<dbReference type="InterPro" id="IPR028202">
    <property type="entry name" value="Reductase_C"/>
</dbReference>
<evidence type="ECO:0000259" key="5">
    <source>
        <dbReference type="Pfam" id="PF07992"/>
    </source>
</evidence>
<dbReference type="PANTHER" id="PTHR43557:SF2">
    <property type="entry name" value="RIESKE DOMAIN-CONTAINING PROTEIN-RELATED"/>
    <property type="match status" value="1"/>
</dbReference>